<dbReference type="GO" id="GO:0016607">
    <property type="term" value="C:nuclear speck"/>
    <property type="evidence" value="ECO:0007669"/>
    <property type="project" value="UniProtKB-SubCell"/>
</dbReference>
<dbReference type="Pfam" id="PF11029">
    <property type="entry name" value="DAZAP2"/>
    <property type="match status" value="1"/>
</dbReference>
<dbReference type="PANTHER" id="PTHR31638:SF3">
    <property type="entry name" value="DAZ-ASSOCIATED PROTEIN 2"/>
    <property type="match status" value="1"/>
</dbReference>
<dbReference type="Ensembl" id="ENSCMIT00000012109.1">
    <property type="protein sequence ID" value="ENSCMIP00000011824.1"/>
    <property type="gene ID" value="ENSCMIG00000006109.1"/>
</dbReference>
<comment type="function">
    <text evidence="10">In unstressed cells, promotes SIAH1-mediated polyubiquitination and degradation of the serine/threonine-protein kinase HIPK2, probably by acting as a loading factor that potentiates complex formation between HIPK2 and ubiquitin ligase SIAH1. In response to DNA damage, localizes to the nucleus following phosphorylation by HIPK2 and modulates the expression of a subset of TP53/p53 target genes by binding to TP53 at target gene promoters. This limits the expression of a number of cell death-mediating TP53 target genes, reducing DNA damage-induced cell death. Enhances the binding of transcription factor TCF7L2/TCF4, a Wnt signaling pathway effector, to the promoters of target genes. Plays a role in stress granule formation.</text>
</comment>
<evidence type="ECO:0000313" key="11">
    <source>
        <dbReference type="Ensembl" id="ENSCMIP00000011824.1"/>
    </source>
</evidence>
<gene>
    <name evidence="11" type="primary">dazap2</name>
</gene>
<dbReference type="InParanoid" id="A0A4W3HRI7"/>
<dbReference type="GO" id="GO:0010494">
    <property type="term" value="C:cytoplasmic stress granule"/>
    <property type="evidence" value="ECO:0007669"/>
    <property type="project" value="UniProtKB-SubCell"/>
</dbReference>
<dbReference type="Proteomes" id="UP000314986">
    <property type="component" value="Unassembled WGS sequence"/>
</dbReference>
<keyword evidence="4" id="KW-0963">Cytoplasm</keyword>
<evidence type="ECO:0000256" key="1">
    <source>
        <dbReference type="ARBA" id="ARBA00004210"/>
    </source>
</evidence>
<dbReference type="AlphaFoldDB" id="A0A4W3HRI7"/>
<reference evidence="12" key="1">
    <citation type="journal article" date="2006" name="Science">
        <title>Ancient noncoding elements conserved in the human genome.</title>
        <authorList>
            <person name="Venkatesh B."/>
            <person name="Kirkness E.F."/>
            <person name="Loh Y.H."/>
            <person name="Halpern A.L."/>
            <person name="Lee A.P."/>
            <person name="Johnson J."/>
            <person name="Dandona N."/>
            <person name="Viswanathan L.D."/>
            <person name="Tay A."/>
            <person name="Venter J.C."/>
            <person name="Strausberg R.L."/>
            <person name="Brenner S."/>
        </authorList>
    </citation>
    <scope>NUCLEOTIDE SEQUENCE [LARGE SCALE GENOMIC DNA]</scope>
</reference>
<evidence type="ECO:0000256" key="8">
    <source>
        <dbReference type="ARBA" id="ARBA00032174"/>
    </source>
</evidence>
<evidence type="ECO:0000256" key="2">
    <source>
        <dbReference type="ARBA" id="ARBA00004324"/>
    </source>
</evidence>
<keyword evidence="6" id="KW-0832">Ubl conjugation</keyword>
<proteinExistence type="predicted"/>
<name>A0A4W3HRI7_CALMI</name>
<keyword evidence="5" id="KW-0597">Phosphoprotein</keyword>
<organism evidence="11 12">
    <name type="scientific">Callorhinchus milii</name>
    <name type="common">Ghost shark</name>
    <dbReference type="NCBI Taxonomy" id="7868"/>
    <lineage>
        <taxon>Eukaryota</taxon>
        <taxon>Metazoa</taxon>
        <taxon>Chordata</taxon>
        <taxon>Craniata</taxon>
        <taxon>Vertebrata</taxon>
        <taxon>Chondrichthyes</taxon>
        <taxon>Holocephali</taxon>
        <taxon>Chimaeriformes</taxon>
        <taxon>Callorhinchidae</taxon>
        <taxon>Callorhinchus</taxon>
    </lineage>
</organism>
<evidence type="ECO:0000256" key="7">
    <source>
        <dbReference type="ARBA" id="ARBA00023242"/>
    </source>
</evidence>
<dbReference type="STRING" id="7868.ENSCMIP00000011824"/>
<reference evidence="11" key="5">
    <citation type="submission" date="2025-09" db="UniProtKB">
        <authorList>
            <consortium name="Ensembl"/>
        </authorList>
    </citation>
    <scope>IDENTIFICATION</scope>
</reference>
<evidence type="ECO:0000256" key="3">
    <source>
        <dbReference type="ARBA" id="ARBA00014066"/>
    </source>
</evidence>
<evidence type="ECO:0000256" key="5">
    <source>
        <dbReference type="ARBA" id="ARBA00022553"/>
    </source>
</evidence>
<evidence type="ECO:0000313" key="12">
    <source>
        <dbReference type="Proteomes" id="UP000314986"/>
    </source>
</evidence>
<dbReference type="InterPro" id="IPR022730">
    <property type="entry name" value="DAZ_assoc-2"/>
</dbReference>
<comment type="subcellular location">
    <subcellularLocation>
        <location evidence="1">Cytoplasm</location>
        <location evidence="1">Stress granule</location>
    </subcellularLocation>
    <subcellularLocation>
        <location evidence="2">Nucleus speckle</location>
    </subcellularLocation>
</comment>
<reference evidence="12" key="2">
    <citation type="journal article" date="2007" name="PLoS Biol.">
        <title>Survey sequencing and comparative analysis of the elephant shark (Callorhinchus milii) genome.</title>
        <authorList>
            <person name="Venkatesh B."/>
            <person name="Kirkness E.F."/>
            <person name="Loh Y.H."/>
            <person name="Halpern A.L."/>
            <person name="Lee A.P."/>
            <person name="Johnson J."/>
            <person name="Dandona N."/>
            <person name="Viswanathan L.D."/>
            <person name="Tay A."/>
            <person name="Venter J.C."/>
            <person name="Strausberg R.L."/>
            <person name="Brenner S."/>
        </authorList>
    </citation>
    <scope>NUCLEOTIDE SEQUENCE [LARGE SCALE GENOMIC DNA]</scope>
</reference>
<protein>
    <recommendedName>
        <fullName evidence="3">DAZ-associated protein 2</fullName>
    </recommendedName>
    <alternativeName>
        <fullName evidence="8">Deleted in azoospermia-associated protein 2</fullName>
    </alternativeName>
    <alternativeName>
        <fullName evidence="9">Proline-rich transcript in brain protein</fullName>
    </alternativeName>
</protein>
<sequence length="195" mass="20571">INNDTPYHVAETSQSAPQDLTVKCCDCVFCGRDKIYGPYSQQPCYPTQQATVAPPHYPTVQVPQPPAYAEAPPSYAELYDPRYVHAPANVGAGFPGGMYVPVTAQMPMGPVGAGMPMTYYAVPQLFPQSSTVLMERGFDPGARFGAGASASIPPPPPGCPPNAAQIAAMQGANVVVTQRKGTWFLGGSDGGYSVW</sequence>
<evidence type="ECO:0000256" key="9">
    <source>
        <dbReference type="ARBA" id="ARBA00034352"/>
    </source>
</evidence>
<evidence type="ECO:0000256" key="6">
    <source>
        <dbReference type="ARBA" id="ARBA00022843"/>
    </source>
</evidence>
<dbReference type="PANTHER" id="PTHR31638">
    <property type="entry name" value="DAZ-ASSOCIATED PROTEIN 2"/>
    <property type="match status" value="1"/>
</dbReference>
<reference evidence="11" key="4">
    <citation type="submission" date="2025-08" db="UniProtKB">
        <authorList>
            <consortium name="Ensembl"/>
        </authorList>
    </citation>
    <scope>IDENTIFICATION</scope>
</reference>
<evidence type="ECO:0000256" key="4">
    <source>
        <dbReference type="ARBA" id="ARBA00022490"/>
    </source>
</evidence>
<accession>A0A4W3HRI7</accession>
<evidence type="ECO:0000256" key="10">
    <source>
        <dbReference type="ARBA" id="ARBA00045449"/>
    </source>
</evidence>
<keyword evidence="12" id="KW-1185">Reference proteome</keyword>
<reference evidence="12" key="3">
    <citation type="journal article" date="2014" name="Nature">
        <title>Elephant shark genome provides unique insights into gnathostome evolution.</title>
        <authorList>
            <consortium name="International Elephant Shark Genome Sequencing Consortium"/>
            <person name="Venkatesh B."/>
            <person name="Lee A.P."/>
            <person name="Ravi V."/>
            <person name="Maurya A.K."/>
            <person name="Lian M.M."/>
            <person name="Swann J.B."/>
            <person name="Ohta Y."/>
            <person name="Flajnik M.F."/>
            <person name="Sutoh Y."/>
            <person name="Kasahara M."/>
            <person name="Hoon S."/>
            <person name="Gangu V."/>
            <person name="Roy S.W."/>
            <person name="Irimia M."/>
            <person name="Korzh V."/>
            <person name="Kondrychyn I."/>
            <person name="Lim Z.W."/>
            <person name="Tay B.H."/>
            <person name="Tohari S."/>
            <person name="Kong K.W."/>
            <person name="Ho S."/>
            <person name="Lorente-Galdos B."/>
            <person name="Quilez J."/>
            <person name="Marques-Bonet T."/>
            <person name="Raney B.J."/>
            <person name="Ingham P.W."/>
            <person name="Tay A."/>
            <person name="Hillier L.W."/>
            <person name="Minx P."/>
            <person name="Boehm T."/>
            <person name="Wilson R.K."/>
            <person name="Brenner S."/>
            <person name="Warren W.C."/>
        </authorList>
    </citation>
    <scope>NUCLEOTIDE SEQUENCE [LARGE SCALE GENOMIC DNA]</scope>
</reference>
<dbReference type="GeneTree" id="ENSGT00390000000685"/>
<keyword evidence="7" id="KW-0539">Nucleus</keyword>